<reference evidence="2" key="1">
    <citation type="submission" date="2007-08" db="EMBL/GenBank/DDBJ databases">
        <authorList>
            <person name="Frangeul L."/>
        </authorList>
    </citation>
    <scope>NUCLEOTIDE SEQUENCE</scope>
    <source>
        <strain evidence="2">PCC 7806</strain>
    </source>
</reference>
<dbReference type="CDD" id="cd05403">
    <property type="entry name" value="NT_KNTase_like"/>
    <property type="match status" value="1"/>
</dbReference>
<feature type="domain" description="Polymerase beta nucleotidyltransferase" evidence="1">
    <location>
        <begin position="52"/>
        <end position="131"/>
    </location>
</feature>
<dbReference type="EMBL" id="AM778921">
    <property type="protein sequence ID" value="CAO89351.1"/>
    <property type="molecule type" value="Genomic_DNA"/>
</dbReference>
<accession>A8YDB0</accession>
<sequence>MIFNDLGVIIMTQLTEERKQEIIAEVLAARANREQFLLEMKQRQQAGLKIAQKCASLLKEKYGVTKVVLFGSLLNYEEITPHSDLDLAVWDLPEKDYFKAIAELDNGQDFEVDLVQVQKAHTYILEAIAQGVEL</sequence>
<dbReference type="AlphaFoldDB" id="A8YDB0"/>
<name>A8YDB0_MICA7</name>
<dbReference type="PIRSF" id="PIRSF020217">
    <property type="entry name" value="UCP020217"/>
    <property type="match status" value="1"/>
</dbReference>
<dbReference type="Pfam" id="PF18765">
    <property type="entry name" value="Polbeta"/>
    <property type="match status" value="1"/>
</dbReference>
<organism evidence="2">
    <name type="scientific">Microcystis aeruginosa (strain PCC 7806)</name>
    <dbReference type="NCBI Taxonomy" id="267872"/>
    <lineage>
        <taxon>Bacteria</taxon>
        <taxon>Bacillati</taxon>
        <taxon>Cyanobacteriota</taxon>
        <taxon>Cyanophyceae</taxon>
        <taxon>Oscillatoriophycideae</taxon>
        <taxon>Chroococcales</taxon>
        <taxon>Microcystaceae</taxon>
        <taxon>Microcystis</taxon>
    </lineage>
</organism>
<dbReference type="InterPro" id="IPR043519">
    <property type="entry name" value="NT_sf"/>
</dbReference>
<dbReference type="Gene3D" id="3.30.460.10">
    <property type="entry name" value="Beta Polymerase, domain 2"/>
    <property type="match status" value="1"/>
</dbReference>
<dbReference type="InterPro" id="IPR041633">
    <property type="entry name" value="Polbeta"/>
</dbReference>
<protein>
    <submittedName>
        <fullName evidence="2">Similar to tr|A1GH18|A1GH18_9THEM DNA polymerase</fullName>
    </submittedName>
</protein>
<evidence type="ECO:0000259" key="1">
    <source>
        <dbReference type="Pfam" id="PF18765"/>
    </source>
</evidence>
<dbReference type="SUPFAM" id="SSF81301">
    <property type="entry name" value="Nucleotidyltransferase"/>
    <property type="match status" value="1"/>
</dbReference>
<gene>
    <name evidence="2" type="ORF">IPF_4288</name>
</gene>
<dbReference type="InterPro" id="IPR024700">
    <property type="entry name" value="UCP020217"/>
</dbReference>
<evidence type="ECO:0000313" key="2">
    <source>
        <dbReference type="EMBL" id="CAO89351.1"/>
    </source>
</evidence>
<proteinExistence type="predicted"/>